<dbReference type="AlphaFoldDB" id="A0AAV7R7W3"/>
<protein>
    <submittedName>
        <fullName evidence="1">Uncharacterized protein</fullName>
    </submittedName>
</protein>
<gene>
    <name evidence="1" type="ORF">NDU88_013096</name>
</gene>
<organism evidence="1 2">
    <name type="scientific">Pleurodeles waltl</name>
    <name type="common">Iberian ribbed newt</name>
    <dbReference type="NCBI Taxonomy" id="8319"/>
    <lineage>
        <taxon>Eukaryota</taxon>
        <taxon>Metazoa</taxon>
        <taxon>Chordata</taxon>
        <taxon>Craniata</taxon>
        <taxon>Vertebrata</taxon>
        <taxon>Euteleostomi</taxon>
        <taxon>Amphibia</taxon>
        <taxon>Batrachia</taxon>
        <taxon>Caudata</taxon>
        <taxon>Salamandroidea</taxon>
        <taxon>Salamandridae</taxon>
        <taxon>Pleurodelinae</taxon>
        <taxon>Pleurodeles</taxon>
    </lineage>
</organism>
<sequence>METMATTGLTSQGRMMTELVIPAEVTPKAGLMIVTTTAGLPSKVLLACSGALRGSGRGECGCKCGCIVVPLKSPGRVGVPVQVAVSLESPGRVGVPVHVAVSL</sequence>
<keyword evidence="2" id="KW-1185">Reference proteome</keyword>
<proteinExistence type="predicted"/>
<name>A0AAV7R7W3_PLEWA</name>
<evidence type="ECO:0000313" key="1">
    <source>
        <dbReference type="EMBL" id="KAJ1146838.1"/>
    </source>
</evidence>
<evidence type="ECO:0000313" key="2">
    <source>
        <dbReference type="Proteomes" id="UP001066276"/>
    </source>
</evidence>
<comment type="caution">
    <text evidence="1">The sequence shown here is derived from an EMBL/GenBank/DDBJ whole genome shotgun (WGS) entry which is preliminary data.</text>
</comment>
<accession>A0AAV7R7W3</accession>
<dbReference type="EMBL" id="JANPWB010000010">
    <property type="protein sequence ID" value="KAJ1146838.1"/>
    <property type="molecule type" value="Genomic_DNA"/>
</dbReference>
<dbReference type="Proteomes" id="UP001066276">
    <property type="component" value="Chromosome 6"/>
</dbReference>
<reference evidence="1" key="1">
    <citation type="journal article" date="2022" name="bioRxiv">
        <title>Sequencing and chromosome-scale assembly of the giantPleurodeles waltlgenome.</title>
        <authorList>
            <person name="Brown T."/>
            <person name="Elewa A."/>
            <person name="Iarovenko S."/>
            <person name="Subramanian E."/>
            <person name="Araus A.J."/>
            <person name="Petzold A."/>
            <person name="Susuki M."/>
            <person name="Suzuki K.-i.T."/>
            <person name="Hayashi T."/>
            <person name="Toyoda A."/>
            <person name="Oliveira C."/>
            <person name="Osipova E."/>
            <person name="Leigh N.D."/>
            <person name="Simon A."/>
            <person name="Yun M.H."/>
        </authorList>
    </citation>
    <scope>NUCLEOTIDE SEQUENCE</scope>
    <source>
        <strain evidence="1">20211129_DDA</strain>
        <tissue evidence="1">Liver</tissue>
    </source>
</reference>